<sequence>MNGHHDPAIGPTTGDDIHLISLNVRMPWHGTREGEADHWPERQEVLTRFLQQERPTVLGVQEALWPQIQAIEKALPPSYRMIGQGREGGSHGEHGAIFYQASRLTLLEHDVMWLSDTPDVIGSMTWGNPMPRILTWARFQDEATGHPLVVLDTHLDHDVAEARDRAAEAIAELVRTRFAGLPLVLMGDFNAPVDSFPYDALTRRAGLRDSWLDTARQATPAFGTFPDYRPPVVDGPRIDWILVSDRVDVRAAAVNDFAWRGRMMSDHLPVQALVRLS</sequence>
<reference evidence="2 3" key="1">
    <citation type="submission" date="2016-08" db="EMBL/GenBank/DDBJ databases">
        <title>Genome sequence of Clavibacter michiganensis subsp. michiganensis strain CASJ007.</title>
        <authorList>
            <person name="Thapa S.P."/>
            <person name="Coaker G."/>
        </authorList>
    </citation>
    <scope>NUCLEOTIDE SEQUENCE [LARGE SCALE GENOMIC DNA]</scope>
    <source>
        <strain evidence="2">CASJ007</strain>
    </source>
</reference>
<keyword evidence="2" id="KW-0255">Endonuclease</keyword>
<keyword evidence="2" id="KW-0378">Hydrolase</keyword>
<accession>A0A251XFL7</accession>
<keyword evidence="2" id="KW-0540">Nuclease</keyword>
<evidence type="ECO:0000313" key="2">
    <source>
        <dbReference type="EMBL" id="OUE00848.1"/>
    </source>
</evidence>
<dbReference type="Pfam" id="PF03372">
    <property type="entry name" value="Exo_endo_phos"/>
    <property type="match status" value="1"/>
</dbReference>
<dbReference type="SUPFAM" id="SSF56219">
    <property type="entry name" value="DNase I-like"/>
    <property type="match status" value="1"/>
</dbReference>
<dbReference type="EMBL" id="MDHH01000004">
    <property type="protein sequence ID" value="OUE00848.1"/>
    <property type="molecule type" value="Genomic_DNA"/>
</dbReference>
<dbReference type="GO" id="GO:0004519">
    <property type="term" value="F:endonuclease activity"/>
    <property type="evidence" value="ECO:0007669"/>
    <property type="project" value="UniProtKB-KW"/>
</dbReference>
<dbReference type="InterPro" id="IPR050410">
    <property type="entry name" value="CCR4/nocturin_mRNA_transcr"/>
</dbReference>
<gene>
    <name evidence="2" type="ORF">CMMCAS07_15530</name>
</gene>
<dbReference type="PANTHER" id="PTHR12121">
    <property type="entry name" value="CARBON CATABOLITE REPRESSOR PROTEIN 4"/>
    <property type="match status" value="1"/>
</dbReference>
<evidence type="ECO:0000313" key="3">
    <source>
        <dbReference type="Proteomes" id="UP000195062"/>
    </source>
</evidence>
<dbReference type="Proteomes" id="UP000195062">
    <property type="component" value="Unassembled WGS sequence"/>
</dbReference>
<dbReference type="PANTHER" id="PTHR12121:SF36">
    <property type="entry name" value="ENDONUCLEASE_EXONUCLEASE_PHOSPHATASE DOMAIN-CONTAINING PROTEIN"/>
    <property type="match status" value="1"/>
</dbReference>
<dbReference type="GO" id="GO:0000175">
    <property type="term" value="F:3'-5'-RNA exonuclease activity"/>
    <property type="evidence" value="ECO:0007669"/>
    <property type="project" value="TreeGrafter"/>
</dbReference>
<protein>
    <submittedName>
        <fullName evidence="2">Endonuclease/Exonuclease/phosphatase family protein</fullName>
    </submittedName>
</protein>
<evidence type="ECO:0000259" key="1">
    <source>
        <dbReference type="Pfam" id="PF03372"/>
    </source>
</evidence>
<keyword evidence="2" id="KW-0269">Exonuclease</keyword>
<comment type="caution">
    <text evidence="2">The sequence shown here is derived from an EMBL/GenBank/DDBJ whole genome shotgun (WGS) entry which is preliminary data.</text>
</comment>
<dbReference type="Gene3D" id="3.60.10.10">
    <property type="entry name" value="Endonuclease/exonuclease/phosphatase"/>
    <property type="match status" value="1"/>
</dbReference>
<proteinExistence type="predicted"/>
<dbReference type="CDD" id="cd09083">
    <property type="entry name" value="EEP-1"/>
    <property type="match status" value="1"/>
</dbReference>
<organism evidence="2 3">
    <name type="scientific">Clavibacter michiganensis subsp. michiganensis</name>
    <dbReference type="NCBI Taxonomy" id="33013"/>
    <lineage>
        <taxon>Bacteria</taxon>
        <taxon>Bacillati</taxon>
        <taxon>Actinomycetota</taxon>
        <taxon>Actinomycetes</taxon>
        <taxon>Micrococcales</taxon>
        <taxon>Microbacteriaceae</taxon>
        <taxon>Clavibacter</taxon>
    </lineage>
</organism>
<feature type="domain" description="Endonuclease/exonuclease/phosphatase" evidence="1">
    <location>
        <begin position="21"/>
        <end position="267"/>
    </location>
</feature>
<dbReference type="AlphaFoldDB" id="A0A251XFL7"/>
<name>A0A251XFL7_CLAMM</name>
<dbReference type="InterPro" id="IPR005135">
    <property type="entry name" value="Endo/exonuclease/phosphatase"/>
</dbReference>
<keyword evidence="3" id="KW-1185">Reference proteome</keyword>
<dbReference type="InterPro" id="IPR036691">
    <property type="entry name" value="Endo/exonu/phosph_ase_sf"/>
</dbReference>